<evidence type="ECO:0000256" key="3">
    <source>
        <dbReference type="ARBA" id="ARBA00022670"/>
    </source>
</evidence>
<dbReference type="GO" id="GO:0006508">
    <property type="term" value="P:proteolysis"/>
    <property type="evidence" value="ECO:0007669"/>
    <property type="project" value="UniProtKB-KW"/>
</dbReference>
<dbReference type="GO" id="GO:0004185">
    <property type="term" value="F:serine-type carboxypeptidase activity"/>
    <property type="evidence" value="ECO:0007669"/>
    <property type="project" value="UniProtKB-UniRule"/>
</dbReference>
<gene>
    <name evidence="8" type="ORF">CVT25_007608</name>
</gene>
<comment type="caution">
    <text evidence="8">The sequence shown here is derived from an EMBL/GenBank/DDBJ whole genome shotgun (WGS) entry which is preliminary data.</text>
</comment>
<keyword evidence="3 7" id="KW-0645">Protease</keyword>
<dbReference type="Proteomes" id="UP000283269">
    <property type="component" value="Unassembled WGS sequence"/>
</dbReference>
<name>A0A409X168_PSICY</name>
<evidence type="ECO:0000256" key="2">
    <source>
        <dbReference type="ARBA" id="ARBA00022645"/>
    </source>
</evidence>
<dbReference type="Pfam" id="PF00450">
    <property type="entry name" value="Peptidase_S10"/>
    <property type="match status" value="1"/>
</dbReference>
<dbReference type="Gene3D" id="3.40.50.12670">
    <property type="match status" value="1"/>
</dbReference>
<protein>
    <recommendedName>
        <fullName evidence="7">Carboxypeptidase</fullName>
        <ecNumber evidence="7">3.4.16.-</ecNumber>
    </recommendedName>
</protein>
<evidence type="ECO:0000256" key="1">
    <source>
        <dbReference type="ARBA" id="ARBA00009431"/>
    </source>
</evidence>
<feature type="chain" id="PRO_5018822020" description="Carboxypeptidase" evidence="7">
    <location>
        <begin position="20"/>
        <end position="466"/>
    </location>
</feature>
<dbReference type="InterPro" id="IPR029058">
    <property type="entry name" value="AB_hydrolase_fold"/>
</dbReference>
<dbReference type="EC" id="3.4.16.-" evidence="7"/>
<keyword evidence="5 7" id="KW-0378">Hydrolase</keyword>
<accession>A0A409X168</accession>
<dbReference type="AlphaFoldDB" id="A0A409X168"/>
<dbReference type="InterPro" id="IPR018202">
    <property type="entry name" value="Ser_caboxypep_ser_AS"/>
</dbReference>
<keyword evidence="2 7" id="KW-0121">Carboxypeptidase</keyword>
<dbReference type="PRINTS" id="PR00724">
    <property type="entry name" value="CRBOXYPTASEC"/>
</dbReference>
<dbReference type="InParanoid" id="A0A409X168"/>
<dbReference type="STRING" id="93625.A0A409X168"/>
<evidence type="ECO:0000313" key="9">
    <source>
        <dbReference type="Proteomes" id="UP000283269"/>
    </source>
</evidence>
<dbReference type="PROSITE" id="PS00131">
    <property type="entry name" value="CARBOXYPEPT_SER_SER"/>
    <property type="match status" value="1"/>
</dbReference>
<proteinExistence type="inferred from homology"/>
<reference evidence="8 9" key="1">
    <citation type="journal article" date="2018" name="Evol. Lett.">
        <title>Horizontal gene cluster transfer increased hallucinogenic mushroom diversity.</title>
        <authorList>
            <person name="Reynolds H.T."/>
            <person name="Vijayakumar V."/>
            <person name="Gluck-Thaler E."/>
            <person name="Korotkin H.B."/>
            <person name="Matheny P.B."/>
            <person name="Slot J.C."/>
        </authorList>
    </citation>
    <scope>NUCLEOTIDE SEQUENCE [LARGE SCALE GENOMIC DNA]</scope>
    <source>
        <strain evidence="8 9">2631</strain>
    </source>
</reference>
<evidence type="ECO:0000256" key="5">
    <source>
        <dbReference type="ARBA" id="ARBA00022801"/>
    </source>
</evidence>
<dbReference type="PROSITE" id="PS00560">
    <property type="entry name" value="CARBOXYPEPT_SER_HIS"/>
    <property type="match status" value="1"/>
</dbReference>
<dbReference type="PANTHER" id="PTHR11802:SF113">
    <property type="entry name" value="SERINE CARBOXYPEPTIDASE CTSA-4.1"/>
    <property type="match status" value="1"/>
</dbReference>
<keyword evidence="4 7" id="KW-0732">Signal</keyword>
<dbReference type="SUPFAM" id="SSF53474">
    <property type="entry name" value="alpha/beta-Hydrolases"/>
    <property type="match status" value="1"/>
</dbReference>
<keyword evidence="6" id="KW-0325">Glycoprotein</keyword>
<evidence type="ECO:0000256" key="6">
    <source>
        <dbReference type="ARBA" id="ARBA00023180"/>
    </source>
</evidence>
<dbReference type="GO" id="GO:0000324">
    <property type="term" value="C:fungal-type vacuole"/>
    <property type="evidence" value="ECO:0007669"/>
    <property type="project" value="TreeGrafter"/>
</dbReference>
<dbReference type="InterPro" id="IPR001563">
    <property type="entry name" value="Peptidase_S10"/>
</dbReference>
<evidence type="ECO:0000256" key="4">
    <source>
        <dbReference type="ARBA" id="ARBA00022729"/>
    </source>
</evidence>
<dbReference type="OrthoDB" id="443318at2759"/>
<dbReference type="EMBL" id="NHYD01002850">
    <property type="protein sequence ID" value="PPQ84538.1"/>
    <property type="molecule type" value="Genomic_DNA"/>
</dbReference>
<feature type="signal peptide" evidence="7">
    <location>
        <begin position="1"/>
        <end position="19"/>
    </location>
</feature>
<keyword evidence="9" id="KW-1185">Reference proteome</keyword>
<comment type="similarity">
    <text evidence="1 7">Belongs to the peptidase S10 family.</text>
</comment>
<evidence type="ECO:0000313" key="8">
    <source>
        <dbReference type="EMBL" id="PPQ84538.1"/>
    </source>
</evidence>
<dbReference type="InterPro" id="IPR033124">
    <property type="entry name" value="Ser_caboxypep_his_AS"/>
</dbReference>
<organism evidence="8 9">
    <name type="scientific">Psilocybe cyanescens</name>
    <dbReference type="NCBI Taxonomy" id="93625"/>
    <lineage>
        <taxon>Eukaryota</taxon>
        <taxon>Fungi</taxon>
        <taxon>Dikarya</taxon>
        <taxon>Basidiomycota</taxon>
        <taxon>Agaricomycotina</taxon>
        <taxon>Agaricomycetes</taxon>
        <taxon>Agaricomycetidae</taxon>
        <taxon>Agaricales</taxon>
        <taxon>Agaricineae</taxon>
        <taxon>Strophariaceae</taxon>
        <taxon>Psilocybe</taxon>
    </lineage>
</organism>
<evidence type="ECO:0000256" key="7">
    <source>
        <dbReference type="RuleBase" id="RU361156"/>
    </source>
</evidence>
<dbReference type="Gene3D" id="3.40.50.1820">
    <property type="entry name" value="alpha/beta hydrolase"/>
    <property type="match status" value="1"/>
</dbReference>
<sequence>MIWFRLFVASLFYWSTVASRRVAPQISQTVLPKGYQPYDEGLFTPTGDFSTLSDTEFSAISHPEFPRHRVRVKKSTFCDGTVNSYTGYIDIDARHLFFYFFESRGNPDKDDVIFWVNGGPGGSSAMGLFMELGPCRVVNSTSAKFHDESWNSNANIFFVDQPVGVGYSYADYGESVTTTEEAAKDIAAFVAIFFEHFSKLKGRAFHMASESYGGRYIPVFASEIYDQNKKLAKAGLAPINLTSIMIGNGDTDIYTMVPSYYDKACTAASEAPLLDISAAISFCEDQLYEPFEATGINPYDVTRECEGTPSDTACYFLNRHIQNYLNLPEIRSALGIDPGTPNITLISLKVNNDFVMNLDGSHPTYNHVAALLDRGVRVLIYVGRNDWICNHLGNEAWTTQFEWSGHVEFASQPLREWSVDGQKAGFTRKAKGLTYASVDGAGHMVPYDKPKEALELVSRWLNNQDL</sequence>
<dbReference type="PANTHER" id="PTHR11802">
    <property type="entry name" value="SERINE PROTEASE FAMILY S10 SERINE CARBOXYPEPTIDASE"/>
    <property type="match status" value="1"/>
</dbReference>